<organism evidence="2">
    <name type="scientific">Vitrella brassicaformis</name>
    <dbReference type="NCBI Taxonomy" id="1169539"/>
    <lineage>
        <taxon>Eukaryota</taxon>
        <taxon>Sar</taxon>
        <taxon>Alveolata</taxon>
        <taxon>Colpodellida</taxon>
        <taxon>Vitrellaceae</taxon>
        <taxon>Vitrella</taxon>
    </lineage>
</organism>
<feature type="region of interest" description="Disordered" evidence="1">
    <location>
        <begin position="68"/>
        <end position="93"/>
    </location>
</feature>
<dbReference type="AlphaFoldDB" id="A0A7S1JZC2"/>
<feature type="region of interest" description="Disordered" evidence="1">
    <location>
        <begin position="148"/>
        <end position="175"/>
    </location>
</feature>
<protein>
    <submittedName>
        <fullName evidence="2">Uncharacterized protein</fullName>
    </submittedName>
</protein>
<gene>
    <name evidence="2" type="ORF">VBRA1451_LOCUS13660</name>
</gene>
<accession>A0A7S1JZC2</accession>
<sequence length="241" mass="26553">MRRAGATQGMEMDECNVDARKSATPKLFARFKPKFLEVPMDGCLPGGCLALLLRRKCQSVSGKDKVQLEKMRDSDGSRTTCDTEGIGEDGVHLPRRLTQDFDSVFEEAAAGSSSDEGAKGPALKQIALQKRMDAVLYGHLEGKLDQAFHGRAPRGYDGDRDGGDGDGDSDSESAESSVWFIYNHSELPEGGYGKGTAHWLPKWRQQEIDAALDMMRFLRDDADAESVPVRRCEFHPLKPLT</sequence>
<feature type="compositionally biased region" description="Basic and acidic residues" evidence="1">
    <location>
        <begin position="148"/>
        <end position="163"/>
    </location>
</feature>
<evidence type="ECO:0000256" key="1">
    <source>
        <dbReference type="SAM" id="MobiDB-lite"/>
    </source>
</evidence>
<dbReference type="EMBL" id="HBGB01023628">
    <property type="protein sequence ID" value="CAD9058590.1"/>
    <property type="molecule type" value="Transcribed_RNA"/>
</dbReference>
<name>A0A7S1JZC2_9ALVE</name>
<feature type="compositionally biased region" description="Acidic residues" evidence="1">
    <location>
        <begin position="164"/>
        <end position="173"/>
    </location>
</feature>
<reference evidence="2" key="1">
    <citation type="submission" date="2021-01" db="EMBL/GenBank/DDBJ databases">
        <authorList>
            <person name="Corre E."/>
            <person name="Pelletier E."/>
            <person name="Niang G."/>
            <person name="Scheremetjew M."/>
            <person name="Finn R."/>
            <person name="Kale V."/>
            <person name="Holt S."/>
            <person name="Cochrane G."/>
            <person name="Meng A."/>
            <person name="Brown T."/>
            <person name="Cohen L."/>
        </authorList>
    </citation>
    <scope>NUCLEOTIDE SEQUENCE</scope>
    <source>
        <strain evidence="2">CCMP3346</strain>
    </source>
</reference>
<proteinExistence type="predicted"/>
<evidence type="ECO:0000313" key="2">
    <source>
        <dbReference type="EMBL" id="CAD9058590.1"/>
    </source>
</evidence>